<dbReference type="InterPro" id="IPR010317">
    <property type="entry name" value="WxLIP_PGBD"/>
</dbReference>
<dbReference type="Pfam" id="PF11797">
    <property type="entry name" value="WxLIP_HBD"/>
    <property type="match status" value="1"/>
</dbReference>
<proteinExistence type="predicted"/>
<evidence type="ECO:0000313" key="6">
    <source>
        <dbReference type="EMBL" id="EOL48874.1"/>
    </source>
</evidence>
<keyword evidence="7" id="KW-1185">Reference proteome</keyword>
<feature type="transmembrane region" description="Helical" evidence="2">
    <location>
        <begin position="320"/>
        <end position="339"/>
    </location>
</feature>
<dbReference type="HOGENOM" id="CLU_051987_1_0_9"/>
<keyword evidence="2" id="KW-0472">Membrane</keyword>
<gene>
    <name evidence="6" type="ORF">UC3_00425</name>
</gene>
<dbReference type="Proteomes" id="UP000013785">
    <property type="component" value="Unassembled WGS sequence"/>
</dbReference>
<evidence type="ECO:0000259" key="4">
    <source>
        <dbReference type="Pfam" id="PF06030"/>
    </source>
</evidence>
<dbReference type="InterPro" id="IPR021759">
    <property type="entry name" value="WxLIP_HBD"/>
</dbReference>
<feature type="domain" description="WxL Interacting Protein host binding" evidence="5">
    <location>
        <begin position="170"/>
        <end position="305"/>
    </location>
</feature>
<dbReference type="AlphaFoldDB" id="R3U4K1"/>
<dbReference type="RefSeq" id="WP_010767100.1">
    <property type="nucleotide sequence ID" value="NZ_ASWE01000004.1"/>
</dbReference>
<keyword evidence="2" id="KW-1133">Transmembrane helix</keyword>
<organism evidence="6 7">
    <name type="scientific">Enterococcus phoeniculicola ATCC BAA-412</name>
    <dbReference type="NCBI Taxonomy" id="1158610"/>
    <lineage>
        <taxon>Bacteria</taxon>
        <taxon>Bacillati</taxon>
        <taxon>Bacillota</taxon>
        <taxon>Bacilli</taxon>
        <taxon>Lactobacillales</taxon>
        <taxon>Enterococcaceae</taxon>
        <taxon>Enterococcus</taxon>
    </lineage>
</organism>
<keyword evidence="2" id="KW-0812">Transmembrane</keyword>
<evidence type="ECO:0000256" key="1">
    <source>
        <dbReference type="SAM" id="MobiDB-lite"/>
    </source>
</evidence>
<comment type="caution">
    <text evidence="6">The sequence shown here is derived from an EMBL/GenBank/DDBJ whole genome shotgun (WGS) entry which is preliminary data.</text>
</comment>
<evidence type="ECO:0000256" key="2">
    <source>
        <dbReference type="SAM" id="Phobius"/>
    </source>
</evidence>
<feature type="signal peptide" evidence="3">
    <location>
        <begin position="1"/>
        <end position="24"/>
    </location>
</feature>
<dbReference type="Pfam" id="PF06030">
    <property type="entry name" value="WxLIP_PGBD"/>
    <property type="match status" value="1"/>
</dbReference>
<keyword evidence="3" id="KW-0732">Signal</keyword>
<feature type="region of interest" description="Disordered" evidence="1">
    <location>
        <begin position="350"/>
        <end position="381"/>
    </location>
</feature>
<evidence type="ECO:0000259" key="5">
    <source>
        <dbReference type="Pfam" id="PF11797"/>
    </source>
</evidence>
<protein>
    <submittedName>
        <fullName evidence="6">Uncharacterized protein</fullName>
    </submittedName>
</protein>
<sequence>MKKKAMIVVSLVFSLFILPSVAYGAGDEKTSESTTGNTAPTGFEYQVVRPENQISDSGYFDLKMTPGQKQTLHVKIKNTGDSPITLKIELNGTKTNSNGVVEWGPSAVEKDASLKYDFVDIAKAPTEITVKPKSEEDIPIELTMPDASYDGVIAGGIRLMSKDQEQPNSNATIINRYANLIGVLLKETDKKLQPELTFNKVYAGLSNYRGSVFVNYSNTNAVFLSDMSVEAQIMGKDSDEVLYDKKQSGMAMAPNSQITIPVSMEGDEMKPGDYRAHVLVTVGKEKWEWTEAFTITKEEADKFNQEDVGVIQERGVDWKLIAMIVGGGVVLALILFVGIRQVNKKKQAKLAAERKQKKRAQQAAKNKKSKASEKSKETMNE</sequence>
<dbReference type="PATRIC" id="fig|1158610.3.peg.401"/>
<dbReference type="eggNOG" id="COG4072">
    <property type="taxonomic scope" value="Bacteria"/>
</dbReference>
<dbReference type="EMBL" id="AJAT01000007">
    <property type="protein sequence ID" value="EOL48874.1"/>
    <property type="molecule type" value="Genomic_DNA"/>
</dbReference>
<dbReference type="STRING" id="154621.RV11_GL000829"/>
<dbReference type="OrthoDB" id="2148359at2"/>
<name>R3U4K1_9ENTE</name>
<feature type="domain" description="WxL Interacting Protein peptidoglycan binding" evidence="4">
    <location>
        <begin position="43"/>
        <end position="159"/>
    </location>
</feature>
<reference evidence="6 7" key="1">
    <citation type="submission" date="2013-02" db="EMBL/GenBank/DDBJ databases">
        <title>The Genome Sequence of Enterococcus phoeniculicola BAA-412.</title>
        <authorList>
            <consortium name="The Broad Institute Genome Sequencing Platform"/>
            <consortium name="The Broad Institute Genome Sequencing Center for Infectious Disease"/>
            <person name="Earl A.M."/>
            <person name="Gilmore M.S."/>
            <person name="Lebreton F."/>
            <person name="Walker B."/>
            <person name="Young S.K."/>
            <person name="Zeng Q."/>
            <person name="Gargeya S."/>
            <person name="Fitzgerald M."/>
            <person name="Haas B."/>
            <person name="Abouelleil A."/>
            <person name="Alvarado L."/>
            <person name="Arachchi H.M."/>
            <person name="Berlin A.M."/>
            <person name="Chapman S.B."/>
            <person name="Dewar J."/>
            <person name="Goldberg J."/>
            <person name="Griggs A."/>
            <person name="Gujja S."/>
            <person name="Hansen M."/>
            <person name="Howarth C."/>
            <person name="Imamovic A."/>
            <person name="Larimer J."/>
            <person name="McCowan C."/>
            <person name="Murphy C."/>
            <person name="Neiman D."/>
            <person name="Pearson M."/>
            <person name="Priest M."/>
            <person name="Roberts A."/>
            <person name="Saif S."/>
            <person name="Shea T."/>
            <person name="Sisk P."/>
            <person name="Sykes S."/>
            <person name="Wortman J."/>
            <person name="Nusbaum C."/>
            <person name="Birren B."/>
        </authorList>
    </citation>
    <scope>NUCLEOTIDE SEQUENCE [LARGE SCALE GENOMIC DNA]</scope>
    <source>
        <strain evidence="6 7">ATCC BAA-412</strain>
    </source>
</reference>
<evidence type="ECO:0000313" key="7">
    <source>
        <dbReference type="Proteomes" id="UP000013785"/>
    </source>
</evidence>
<feature type="chain" id="PRO_5004369604" evidence="3">
    <location>
        <begin position="25"/>
        <end position="381"/>
    </location>
</feature>
<feature type="compositionally biased region" description="Basic and acidic residues" evidence="1">
    <location>
        <begin position="370"/>
        <end position="381"/>
    </location>
</feature>
<feature type="compositionally biased region" description="Basic residues" evidence="1">
    <location>
        <begin position="355"/>
        <end position="369"/>
    </location>
</feature>
<evidence type="ECO:0000256" key="3">
    <source>
        <dbReference type="SAM" id="SignalP"/>
    </source>
</evidence>
<accession>R3U4K1</accession>